<dbReference type="PRINTS" id="PR01438">
    <property type="entry name" value="UNVRSLSTRESS"/>
</dbReference>
<evidence type="ECO:0000256" key="1">
    <source>
        <dbReference type="ARBA" id="ARBA00008791"/>
    </source>
</evidence>
<gene>
    <name evidence="3" type="ORF">JHW45_03915</name>
</gene>
<dbReference type="SUPFAM" id="SSF52402">
    <property type="entry name" value="Adenine nucleotide alpha hydrolases-like"/>
    <property type="match status" value="1"/>
</dbReference>
<protein>
    <submittedName>
        <fullName evidence="3">Universal stress protein</fullName>
    </submittedName>
</protein>
<organism evidence="3 4">
    <name type="scientific">Paracoccus stylophorae</name>
    <dbReference type="NCBI Taxonomy" id="659350"/>
    <lineage>
        <taxon>Bacteria</taxon>
        <taxon>Pseudomonadati</taxon>
        <taxon>Pseudomonadota</taxon>
        <taxon>Alphaproteobacteria</taxon>
        <taxon>Rhodobacterales</taxon>
        <taxon>Paracoccaceae</taxon>
        <taxon>Paracoccus</taxon>
    </lineage>
</organism>
<dbReference type="CDD" id="cd00293">
    <property type="entry name" value="USP-like"/>
    <property type="match status" value="1"/>
</dbReference>
<sequence>MSSETVLVPIDVSVDHDRSRMFDEVAGSAARGARVVLMTVVPEVYLPTTTDAKGMIRAMMDHAATRLADVAASAPFDVDQQIVRYGPVAPGIIDVAAEIDATLIVINARSREKAAYLLGSVASRVANHARCSVHVVRA</sequence>
<evidence type="ECO:0000313" key="4">
    <source>
        <dbReference type="Proteomes" id="UP001218412"/>
    </source>
</evidence>
<dbReference type="Gene3D" id="3.40.50.620">
    <property type="entry name" value="HUPs"/>
    <property type="match status" value="1"/>
</dbReference>
<dbReference type="Proteomes" id="UP001218412">
    <property type="component" value="Chromosome"/>
</dbReference>
<dbReference type="PANTHER" id="PTHR46268">
    <property type="entry name" value="STRESS RESPONSE PROTEIN NHAX"/>
    <property type="match status" value="1"/>
</dbReference>
<dbReference type="InterPro" id="IPR014729">
    <property type="entry name" value="Rossmann-like_a/b/a_fold"/>
</dbReference>
<reference evidence="3 4" key="1">
    <citation type="submission" date="2021-01" db="EMBL/GenBank/DDBJ databases">
        <title>Biogeographic distribution of Paracoccus.</title>
        <authorList>
            <person name="Hollensteiner J."/>
            <person name="Leineberger J."/>
            <person name="Brinkhoff T."/>
            <person name="Daniel R."/>
        </authorList>
    </citation>
    <scope>NUCLEOTIDE SEQUENCE [LARGE SCALE GENOMIC DNA]</scope>
    <source>
        <strain evidence="3 4">LMG25392</strain>
    </source>
</reference>
<dbReference type="InterPro" id="IPR006016">
    <property type="entry name" value="UspA"/>
</dbReference>
<name>A0ABY7SYX3_9RHOB</name>
<feature type="domain" description="UspA" evidence="2">
    <location>
        <begin position="5"/>
        <end position="137"/>
    </location>
</feature>
<dbReference type="RefSeq" id="WP_272859653.1">
    <property type="nucleotide sequence ID" value="NZ_CP067134.1"/>
</dbReference>
<dbReference type="InterPro" id="IPR006015">
    <property type="entry name" value="Universal_stress_UspA"/>
</dbReference>
<dbReference type="PANTHER" id="PTHR46268:SF6">
    <property type="entry name" value="UNIVERSAL STRESS PROTEIN UP12"/>
    <property type="match status" value="1"/>
</dbReference>
<dbReference type="Pfam" id="PF00582">
    <property type="entry name" value="Usp"/>
    <property type="match status" value="1"/>
</dbReference>
<evidence type="ECO:0000313" key="3">
    <source>
        <dbReference type="EMBL" id="WCR11547.1"/>
    </source>
</evidence>
<accession>A0ABY7SYX3</accession>
<evidence type="ECO:0000259" key="2">
    <source>
        <dbReference type="Pfam" id="PF00582"/>
    </source>
</evidence>
<comment type="similarity">
    <text evidence="1">Belongs to the universal stress protein A family.</text>
</comment>
<keyword evidence="4" id="KW-1185">Reference proteome</keyword>
<proteinExistence type="inferred from homology"/>
<dbReference type="EMBL" id="CP067134">
    <property type="protein sequence ID" value="WCR11547.1"/>
    <property type="molecule type" value="Genomic_DNA"/>
</dbReference>